<dbReference type="RefSeq" id="WP_111660396.1">
    <property type="nucleotide sequence ID" value="NZ_QLLO01000007.1"/>
</dbReference>
<organism evidence="1 2">
    <name type="scientific">Olleya aquimaris</name>
    <dbReference type="NCBI Taxonomy" id="639310"/>
    <lineage>
        <taxon>Bacteria</taxon>
        <taxon>Pseudomonadati</taxon>
        <taxon>Bacteroidota</taxon>
        <taxon>Flavobacteriia</taxon>
        <taxon>Flavobacteriales</taxon>
        <taxon>Flavobacteriaceae</taxon>
    </lineage>
</organism>
<keyword evidence="2" id="KW-1185">Reference proteome</keyword>
<accession>A0A327RC87</accession>
<comment type="caution">
    <text evidence="1">The sequence shown here is derived from an EMBL/GenBank/DDBJ whole genome shotgun (WGS) entry which is preliminary data.</text>
</comment>
<dbReference type="Proteomes" id="UP000248703">
    <property type="component" value="Unassembled WGS sequence"/>
</dbReference>
<name>A0A327RC87_9FLAO</name>
<evidence type="ECO:0000313" key="1">
    <source>
        <dbReference type="EMBL" id="RAJ13214.1"/>
    </source>
</evidence>
<dbReference type="AlphaFoldDB" id="A0A327RC87"/>
<sequence length="121" mass="14082">MKLLFTLSLTLISYIGFSQEVIIEDNQPNTIDLSINYQGFEDIYNKLRAISEHINETTTIIKRFDEIRQGQLIINTENLGRSFEGLKMDARPSLDVELQRIMFTGNFFNTQQRTPLIVNHE</sequence>
<reference evidence="1 2" key="1">
    <citation type="submission" date="2018-06" db="EMBL/GenBank/DDBJ databases">
        <title>Genomic Encyclopedia of Archaeal and Bacterial Type Strains, Phase II (KMG-II): from individual species to whole genera.</title>
        <authorList>
            <person name="Goeker M."/>
        </authorList>
    </citation>
    <scope>NUCLEOTIDE SEQUENCE [LARGE SCALE GENOMIC DNA]</scope>
    <source>
        <strain evidence="1 2">DSM 24464</strain>
    </source>
</reference>
<protein>
    <submittedName>
        <fullName evidence="1">Uncharacterized protein</fullName>
    </submittedName>
</protein>
<proteinExistence type="predicted"/>
<dbReference type="EMBL" id="QLLO01000007">
    <property type="protein sequence ID" value="RAJ13214.1"/>
    <property type="molecule type" value="Genomic_DNA"/>
</dbReference>
<dbReference type="OrthoDB" id="1139361at2"/>
<evidence type="ECO:0000313" key="2">
    <source>
        <dbReference type="Proteomes" id="UP000248703"/>
    </source>
</evidence>
<gene>
    <name evidence="1" type="ORF">LY08_02114</name>
</gene>